<evidence type="ECO:0000313" key="5">
    <source>
        <dbReference type="Proteomes" id="UP000807504"/>
    </source>
</evidence>
<feature type="region of interest" description="Disordered" evidence="2">
    <location>
        <begin position="526"/>
        <end position="547"/>
    </location>
</feature>
<dbReference type="Pfam" id="PF14737">
    <property type="entry name" value="DUF4470"/>
    <property type="match status" value="1"/>
</dbReference>
<dbReference type="GO" id="GO:0090168">
    <property type="term" value="P:Golgi reassembly"/>
    <property type="evidence" value="ECO:0007669"/>
    <property type="project" value="TreeGrafter"/>
</dbReference>
<dbReference type="AlphaFoldDB" id="A0A8T0E043"/>
<reference evidence="4" key="1">
    <citation type="journal article" date="2020" name="bioRxiv">
        <title>Chromosome-level reference genome of the European wasp spider Argiope bruennichi: a resource for studies on range expansion and evolutionary adaptation.</title>
        <authorList>
            <person name="Sheffer M.M."/>
            <person name="Hoppe A."/>
            <person name="Krehenwinkel H."/>
            <person name="Uhl G."/>
            <person name="Kuss A.W."/>
            <person name="Jensen L."/>
            <person name="Jensen C."/>
            <person name="Gillespie R.G."/>
            <person name="Hoff K.J."/>
            <person name="Prost S."/>
        </authorList>
    </citation>
    <scope>NUCLEOTIDE SEQUENCE</scope>
</reference>
<proteinExistence type="predicted"/>
<protein>
    <submittedName>
        <fullName evidence="4">Deubiquitinating protein VCIP135 like protein</fullName>
    </submittedName>
</protein>
<name>A0A8T0E043_ARGBR</name>
<dbReference type="InterPro" id="IPR028235">
    <property type="entry name" value="DNAAF3_C"/>
</dbReference>
<dbReference type="GO" id="GO:0004843">
    <property type="term" value="F:cysteine-type deubiquitinase activity"/>
    <property type="evidence" value="ECO:0007669"/>
    <property type="project" value="InterPro"/>
</dbReference>
<comment type="subcellular location">
    <subcellularLocation>
        <location evidence="1">Dynein axonemal particle</location>
    </subcellularLocation>
</comment>
<dbReference type="InterPro" id="IPR045827">
    <property type="entry name" value="VCPIP1_N"/>
</dbReference>
<feature type="domain" description="OTU" evidence="3">
    <location>
        <begin position="175"/>
        <end position="291"/>
    </location>
</feature>
<dbReference type="Proteomes" id="UP000807504">
    <property type="component" value="Unassembled WGS sequence"/>
</dbReference>
<dbReference type="Pfam" id="PF19437">
    <property type="entry name" value="VCIP135_N"/>
    <property type="match status" value="1"/>
</dbReference>
<dbReference type="Gene3D" id="3.10.20.90">
    <property type="entry name" value="Phosphatidylinositol 3-kinase Catalytic Subunit, Chain A, domain 1"/>
    <property type="match status" value="1"/>
</dbReference>
<dbReference type="Pfam" id="PF14740">
    <property type="entry name" value="DUF4471"/>
    <property type="match status" value="2"/>
</dbReference>
<gene>
    <name evidence="4" type="ORF">HNY73_021650</name>
</gene>
<evidence type="ECO:0000259" key="3">
    <source>
        <dbReference type="PROSITE" id="PS50802"/>
    </source>
</evidence>
<dbReference type="GO" id="GO:0120293">
    <property type="term" value="C:dynein axonemal particle"/>
    <property type="evidence" value="ECO:0007669"/>
    <property type="project" value="UniProtKB-SubCell"/>
</dbReference>
<dbReference type="GO" id="GO:0016567">
    <property type="term" value="P:protein ubiquitination"/>
    <property type="evidence" value="ECO:0007669"/>
    <property type="project" value="InterPro"/>
</dbReference>
<dbReference type="PANTHER" id="PTHR14843">
    <property type="entry name" value="DEUBIQUITINATING PROTEIN VCIP135"/>
    <property type="match status" value="1"/>
</dbReference>
<comment type="caution">
    <text evidence="4">The sequence shown here is derived from an EMBL/GenBank/DDBJ whole genome shotgun (WGS) entry which is preliminary data.</text>
</comment>
<evidence type="ECO:0000256" key="1">
    <source>
        <dbReference type="ARBA" id="ARBA00024190"/>
    </source>
</evidence>
<evidence type="ECO:0000313" key="4">
    <source>
        <dbReference type="EMBL" id="KAF8763465.1"/>
    </source>
</evidence>
<reference evidence="4" key="2">
    <citation type="submission" date="2020-06" db="EMBL/GenBank/DDBJ databases">
        <authorList>
            <person name="Sheffer M."/>
        </authorList>
    </citation>
    <scope>NUCLEOTIDE SEQUENCE</scope>
</reference>
<dbReference type="GO" id="GO:0035871">
    <property type="term" value="P:protein K11-linked deubiquitination"/>
    <property type="evidence" value="ECO:0007669"/>
    <property type="project" value="TreeGrafter"/>
</dbReference>
<keyword evidence="5" id="KW-1185">Reference proteome</keyword>
<sequence length="1213" mass="138946">MLSDGDSDFRLQRVVCNDRRCQNIMFVSSLEIEIECFQCGQKFLKNSLRNVQGVMPEDFTNGLDLYIRRLLLTSFLPKRGPEMVKVLGLSNYYCKLLSPFLTRYGMDKETGKAKLLKDMNRGEIFDCSSFGDRAFLIEPEHVNIPGFGRDITGSMNYLSETLKLIRSSNGNEERLLPIHTDGDGHCLVHAISRALVGRELFWHPLRCCLKKHFETNLDKYKELFKDFIDTEEWQSIIDECDPEFKPPEGELHGLRNIHIFGLANVLKRPIILLDSLECMKKCGDYSVLLNTKAITVIQKAKALVAEERLFKCMHCKALNEMHFDLSWFCRGGVLYNSLFKINKNLVPGKYYDITIDSIYHYECRYEPLKDVFIPNMNSSFIEKCCFCQSTFLKRIRADGSIVCESESDLNEKKNPQGLDKIGQLSEKQSEDVPEMLILKIKYGDLEAEDVIPDFKLVKKECIGKAVVAICSSFICKHFPKHVHNVALHTFVAEKIVQTAGISTVRALPSQDELNIRKKEECIASTSSQKQLTASTNPSSTETQSCPSTSNRQFVKVVSQNAQVANLSLSENGISYFQLQEWIKDKFSIPIPNQTIKIGFPPKELEPPVDSTQPLPLKHGDRLVVENCPKQITSRPSSASIARNAARDFSSQKPYTTYQSDVLWNLAKLSPEQFRKGGKFYEEVAGSRILYDMVHFFIDSFPNKTFSYNHHSDSIELCVKPLGHFEISVDLDSRIEQVQEGESVKGYRKCPVMSLKIGHKDPTFLSRMAYRHLLNFWPLVPSLDLQSVIAVCNPPASKNNNIKYSDEPFQFYKQKTDDFCSMFNQNESTKKEVNCLFIGSCTGCLFKTLARFDRLDSDKMNLYIAYTFPESLTRDWLLLSLFMDSTSELSLLEKAEIFLEILGNTYVRASSASFTEKASAEILKIIASSESNESLLPSISTKQLKQSEVDELVKVLTFLKNREESFDIGKAWDDALRSFFGQRYDSRKNLFDYHFNMKLEDYSIINLKKYLDWCETGIAFKFRSAKYNYPNKTMAVQRRDSRLRQTKGVLDCYVGDIATSPFLVYGVESENAEFFKKANNEYLSTSEDISKYNIIDMLDEFTTFRKKQNSKTVEVHFMFFNTLCKSRKFGKYFDGIYVPCDMMHCSNKVLPRLLKDDGIVVFETIKNVVNSTKEHKEKHMEGIFHIANSGGLTEIECDGLKNSGNFKIFKHHVK</sequence>
<evidence type="ECO:0000256" key="2">
    <source>
        <dbReference type="SAM" id="MobiDB-lite"/>
    </source>
</evidence>
<accession>A0A8T0E043</accession>
<dbReference type="Pfam" id="PF02338">
    <property type="entry name" value="OTU"/>
    <property type="match status" value="1"/>
</dbReference>
<organism evidence="4 5">
    <name type="scientific">Argiope bruennichi</name>
    <name type="common">Wasp spider</name>
    <name type="synonym">Aranea bruennichi</name>
    <dbReference type="NCBI Taxonomy" id="94029"/>
    <lineage>
        <taxon>Eukaryota</taxon>
        <taxon>Metazoa</taxon>
        <taxon>Ecdysozoa</taxon>
        <taxon>Arthropoda</taxon>
        <taxon>Chelicerata</taxon>
        <taxon>Arachnida</taxon>
        <taxon>Araneae</taxon>
        <taxon>Araneomorphae</taxon>
        <taxon>Entelegynae</taxon>
        <taxon>Araneoidea</taxon>
        <taxon>Araneidae</taxon>
        <taxon>Argiope</taxon>
    </lineage>
</organism>
<dbReference type="InterPro" id="IPR039087">
    <property type="entry name" value="VCPIP1"/>
</dbReference>
<dbReference type="GO" id="GO:0071108">
    <property type="term" value="P:protein K48-linked deubiquitination"/>
    <property type="evidence" value="ECO:0007669"/>
    <property type="project" value="TreeGrafter"/>
</dbReference>
<dbReference type="GO" id="GO:0016320">
    <property type="term" value="P:endoplasmic reticulum membrane fusion"/>
    <property type="evidence" value="ECO:0007669"/>
    <property type="project" value="TreeGrafter"/>
</dbReference>
<dbReference type="InterPro" id="IPR003323">
    <property type="entry name" value="OTU_dom"/>
</dbReference>
<dbReference type="InterPro" id="IPR027974">
    <property type="entry name" value="DUF4470"/>
</dbReference>
<dbReference type="PANTHER" id="PTHR14843:SF2">
    <property type="entry name" value="DEUBIQUITINATING PROTEIN VCPIP1"/>
    <property type="match status" value="1"/>
</dbReference>
<dbReference type="EMBL" id="JABXBU010002231">
    <property type="protein sequence ID" value="KAF8763465.1"/>
    <property type="molecule type" value="Genomic_DNA"/>
</dbReference>
<dbReference type="PROSITE" id="PS50802">
    <property type="entry name" value="OTU"/>
    <property type="match status" value="1"/>
</dbReference>